<evidence type="ECO:0000313" key="2">
    <source>
        <dbReference type="EMBL" id="SER34524.1"/>
    </source>
</evidence>
<keyword evidence="1" id="KW-1133">Transmembrane helix</keyword>
<dbReference type="InterPro" id="IPR029039">
    <property type="entry name" value="Flavoprotein-like_sf"/>
</dbReference>
<accession>A0A1H9NEW1</accession>
<dbReference type="PANTHER" id="PTHR34219">
    <property type="entry name" value="IRON-REGULATED INNER MEMBRANE PROTEIN-RELATED"/>
    <property type="match status" value="1"/>
</dbReference>
<dbReference type="Gene3D" id="3.40.50.360">
    <property type="match status" value="1"/>
</dbReference>
<evidence type="ECO:0000313" key="4">
    <source>
        <dbReference type="Proteomes" id="UP000186599"/>
    </source>
</evidence>
<dbReference type="STRING" id="653930.SAMN05216589_0262"/>
<dbReference type="Proteomes" id="UP000186904">
    <property type="component" value="Unassembled WGS sequence"/>
</dbReference>
<keyword evidence="1" id="KW-0472">Membrane</keyword>
<dbReference type="SUPFAM" id="SSF52218">
    <property type="entry name" value="Flavoproteins"/>
    <property type="match status" value="1"/>
</dbReference>
<dbReference type="EMBL" id="FOUA01000001">
    <property type="protein sequence ID" value="SFL81579.1"/>
    <property type="molecule type" value="Genomic_DNA"/>
</dbReference>
<dbReference type="Proteomes" id="UP000186599">
    <property type="component" value="Unassembled WGS sequence"/>
</dbReference>
<organism evidence="2 5">
    <name type="scientific">Halopseudomonas bauzanensis</name>
    <dbReference type="NCBI Taxonomy" id="653930"/>
    <lineage>
        <taxon>Bacteria</taxon>
        <taxon>Pseudomonadati</taxon>
        <taxon>Pseudomonadota</taxon>
        <taxon>Gammaproteobacteria</taxon>
        <taxon>Pseudomonadales</taxon>
        <taxon>Pseudomonadaceae</taxon>
        <taxon>Halopseudomonas</taxon>
    </lineage>
</organism>
<feature type="transmembrane region" description="Helical" evidence="1">
    <location>
        <begin position="172"/>
        <end position="195"/>
    </location>
</feature>
<dbReference type="AlphaFoldDB" id="A0A1H9NEW1"/>
<feature type="transmembrane region" description="Helical" evidence="1">
    <location>
        <begin position="123"/>
        <end position="144"/>
    </location>
</feature>
<protein>
    <submittedName>
        <fullName evidence="2">Sulfite reductase (NADPH) flavoprotein alpha-component</fullName>
    </submittedName>
</protein>
<dbReference type="Pfam" id="PF03929">
    <property type="entry name" value="PepSY_TM"/>
    <property type="match status" value="1"/>
</dbReference>
<keyword evidence="4" id="KW-1185">Reference proteome</keyword>
<proteinExistence type="predicted"/>
<name>A0A1H9NEW1_9GAMM</name>
<evidence type="ECO:0000256" key="1">
    <source>
        <dbReference type="SAM" id="Phobius"/>
    </source>
</evidence>
<reference evidence="4 5" key="1">
    <citation type="submission" date="2016-10" db="EMBL/GenBank/DDBJ databases">
        <authorList>
            <person name="de Groot N.N."/>
        </authorList>
    </citation>
    <scope>NUCLEOTIDE SEQUENCE [LARGE SCALE GENOMIC DNA]</scope>
    <source>
        <strain evidence="3 4">CGMCC 1.9095</strain>
        <strain evidence="2 5">DSM 22558</strain>
    </source>
</reference>
<evidence type="ECO:0000313" key="5">
    <source>
        <dbReference type="Proteomes" id="UP000186904"/>
    </source>
</evidence>
<dbReference type="GO" id="GO:0016655">
    <property type="term" value="F:oxidoreductase activity, acting on NAD(P)H, quinone or similar compound as acceptor"/>
    <property type="evidence" value="ECO:0007669"/>
    <property type="project" value="UniProtKB-ARBA"/>
</dbReference>
<evidence type="ECO:0000313" key="3">
    <source>
        <dbReference type="EMBL" id="SFL81579.1"/>
    </source>
</evidence>
<feature type="transmembrane region" description="Helical" evidence="1">
    <location>
        <begin position="289"/>
        <end position="315"/>
    </location>
</feature>
<dbReference type="EMBL" id="FOGN01000001">
    <property type="protein sequence ID" value="SER34524.1"/>
    <property type="molecule type" value="Genomic_DNA"/>
</dbReference>
<dbReference type="InterPro" id="IPR005625">
    <property type="entry name" value="PepSY-ass_TM"/>
</dbReference>
<sequence>MLRQLHSLTGLIAALLVTVLAVTGAILAISPIQERLQARVPADGQLSVADLAARVVVEYPGAEQIQRTASGLVIVYFSDAERAGAELIDPQTGKALAPYENPSFTRWMKKLHRSLLFDTSGRVVVGLGAAGMLLLSLTGVWLLAARQGGWRRILGPVRGTTGQRLHGVFGRFALLGLMLSASTGVYLSATTFALLPEPREAEAPLVAEVAAAIPKPIQSLAALQSTDLNDLRELVYPRRGDPSDSFYLRSRDGAGLVSPSTGAFLSYQTNDTRWRLHEFIYQLHTGDGLWWLGLLLGLSALAVPVLAVTGAWIWWARRRALPKLANNSRAGVADTVILVGTESNSTWGFAATLHDALVQAGHKVLTTAMNQLAPEYPVAERILVLTSTYGDADAPASARRPRNENASRLWNARTGNCAKRTRFCAWPVRILPRRSSTAATNPERLR</sequence>
<keyword evidence="1" id="KW-0812">Transmembrane</keyword>
<gene>
    <name evidence="3" type="ORF">SAMN04487855_1362</name>
    <name evidence="2" type="ORF">SAMN05216589_0262</name>
</gene>